<dbReference type="Proteomes" id="UP000190867">
    <property type="component" value="Unassembled WGS sequence"/>
</dbReference>
<dbReference type="InterPro" id="IPR027417">
    <property type="entry name" value="P-loop_NTPase"/>
</dbReference>
<keyword evidence="2" id="KW-0378">Hydrolase</keyword>
<feature type="domain" description="Helicase C-terminal" evidence="7">
    <location>
        <begin position="409"/>
        <end position="584"/>
    </location>
</feature>
<dbReference type="GO" id="GO:0005524">
    <property type="term" value="F:ATP binding"/>
    <property type="evidence" value="ECO:0007669"/>
    <property type="project" value="UniProtKB-KW"/>
</dbReference>
<evidence type="ECO:0000259" key="7">
    <source>
        <dbReference type="PROSITE" id="PS51194"/>
    </source>
</evidence>
<dbReference type="Gene3D" id="3.40.50.300">
    <property type="entry name" value="P-loop containing nucleotide triphosphate hydrolases"/>
    <property type="match status" value="1"/>
</dbReference>
<evidence type="ECO:0000256" key="4">
    <source>
        <dbReference type="ARBA" id="ARBA00022840"/>
    </source>
</evidence>
<comment type="caution">
    <text evidence="8">The sequence shown here is derived from an EMBL/GenBank/DDBJ whole genome shotgun (WGS) entry which is preliminary data.</text>
</comment>
<dbReference type="AlphaFoldDB" id="A0A1T0AQS0"/>
<dbReference type="OrthoDB" id="9814088at2"/>
<dbReference type="CDD" id="cd18011">
    <property type="entry name" value="DEXDc_RapA"/>
    <property type="match status" value="1"/>
</dbReference>
<dbReference type="InterPro" id="IPR057342">
    <property type="entry name" value="DEXDc_RapA"/>
</dbReference>
<evidence type="ECO:0000256" key="2">
    <source>
        <dbReference type="ARBA" id="ARBA00022801"/>
    </source>
</evidence>
<dbReference type="InterPro" id="IPR014001">
    <property type="entry name" value="Helicase_ATP-bd"/>
</dbReference>
<feature type="domain" description="Helicase ATP-binding" evidence="6">
    <location>
        <begin position="47"/>
        <end position="215"/>
    </location>
</feature>
<evidence type="ECO:0000313" key="8">
    <source>
        <dbReference type="EMBL" id="OOR98379.1"/>
    </source>
</evidence>
<dbReference type="InterPro" id="IPR038718">
    <property type="entry name" value="SNF2-like_sf"/>
</dbReference>
<dbReference type="SMART" id="SM00490">
    <property type="entry name" value="HELICc"/>
    <property type="match status" value="1"/>
</dbReference>
<gene>
    <name evidence="8" type="ORF">B0187_08915</name>
</gene>
<dbReference type="InterPro" id="IPR049730">
    <property type="entry name" value="SNF2/RAD54-like_C"/>
</dbReference>
<dbReference type="EMBL" id="MUYA01000013">
    <property type="protein sequence ID" value="OOR98379.1"/>
    <property type="molecule type" value="Genomic_DNA"/>
</dbReference>
<dbReference type="PROSITE" id="PS51192">
    <property type="entry name" value="HELICASE_ATP_BIND_1"/>
    <property type="match status" value="1"/>
</dbReference>
<keyword evidence="3 8" id="KW-0347">Helicase</keyword>
<reference evidence="8 9" key="1">
    <citation type="submission" date="2017-02" db="EMBL/GenBank/DDBJ databases">
        <title>Draft genome sequence of Haemophilus paracuniculus CCUG 43573 type strain.</title>
        <authorList>
            <person name="Engstrom-Jakobsson H."/>
            <person name="Salva-Serra F."/>
            <person name="Thorell K."/>
            <person name="Gonzales-Siles L."/>
            <person name="Karlsson R."/>
            <person name="Boulund F."/>
            <person name="Engstrand L."/>
            <person name="Kristiansson E."/>
            <person name="Moore E."/>
        </authorList>
    </citation>
    <scope>NUCLEOTIDE SEQUENCE [LARGE SCALE GENOMIC DNA]</scope>
    <source>
        <strain evidence="8 9">CCUG 43573</strain>
    </source>
</reference>
<name>A0A1T0AQS0_9PAST</name>
<sequence>MNLTAYHARYYANEIVCRSDEADRLSESLFDAKVDLNPHQIDAALFALKNPQQQGVMLADEVGLGKTIEAALVLCQLWAERKRRLLITCPAVLCKQWANELQEKFALPSLVVDRAVIKKSGLSPKLFFEKHCGKQILIFSHQFAVKCEPFLVGVPWNLVVIDEAHKFRNAHRASNRMGQALRRIFGGKRKLLLTATPLQNSLMELYGLSTLLDDYLFGNEKTFRKTFVNGGGDLDGLRERLQTFVKRTLRKNVLEYVHYTQRKTITQQFDPTNEEQALYDNISHFLQQEQSYALPKRSRHLVVLILRKLLASSPKAVVDTLHKILDRLQKMKENLPLADEDFLAEFEDLDSDEAEWVNEEDEASDIDDKTIDLSVLDREIEQIQGFINQANALTQDSKALALLEALNIGFRQMATLGAEQKAIIFTESTRTQQFLVDFLSQNGYADKLVAFSGTNNQAQATEIYHKWLKAQQGSECVTGSAEVDKRTALIDYFKESAQIMIATEAAAEGVNLQFCSLLINYDLPWNPQRIEQRIGRCHRYGQKFDVVVINFLNQRNLADRRVLELLDQKFSLFEGVFGASDEILGSIEDGRDVERQILAIYQSCRTPEEIQQAFDALQAELEEKIRNTMKQTESQLFSHFDQDVLERLKGKVSDRLNNMQRWVWNLTKFVLADYAKFNDDLHEFSLHKSPEIGITTGLYHFLRQKQAQLSFLQGVTYRLTHPLGEWCLKQALNLATPNCQLSFKYEPLSHGKFSVIAERVGQSGWLRIDKICINSELETQEKLVFTACTDNGETLDANFCQKLFMLSAKASNMNCAISAELNSNAELRIDATINQINDQNVAQLNEMESSLERWADEQIRGLSEALTELNEQIKEAKRQSRNAQSLAEKAQFQQKIKELERQVQQSRRAIFDKEDEICEKRDELIEQMSQRLKQQTTTETLFCVRWTLGV</sequence>
<keyword evidence="9" id="KW-1185">Reference proteome</keyword>
<feature type="coiled-coil region" evidence="5">
    <location>
        <begin position="859"/>
        <end position="916"/>
    </location>
</feature>
<evidence type="ECO:0000256" key="1">
    <source>
        <dbReference type="ARBA" id="ARBA00022741"/>
    </source>
</evidence>
<evidence type="ECO:0000313" key="9">
    <source>
        <dbReference type="Proteomes" id="UP000190867"/>
    </source>
</evidence>
<dbReference type="Pfam" id="PF00176">
    <property type="entry name" value="SNF2-rel_dom"/>
    <property type="match status" value="1"/>
</dbReference>
<dbReference type="GO" id="GO:0004386">
    <property type="term" value="F:helicase activity"/>
    <property type="evidence" value="ECO:0007669"/>
    <property type="project" value="UniProtKB-KW"/>
</dbReference>
<dbReference type="GO" id="GO:0016787">
    <property type="term" value="F:hydrolase activity"/>
    <property type="evidence" value="ECO:0007669"/>
    <property type="project" value="UniProtKB-KW"/>
</dbReference>
<evidence type="ECO:0000259" key="6">
    <source>
        <dbReference type="PROSITE" id="PS51192"/>
    </source>
</evidence>
<dbReference type="InterPro" id="IPR000330">
    <property type="entry name" value="SNF2_N"/>
</dbReference>
<protein>
    <submittedName>
        <fullName evidence="8">ATP-dependent helicase</fullName>
    </submittedName>
</protein>
<dbReference type="CDD" id="cd18793">
    <property type="entry name" value="SF2_C_SNF"/>
    <property type="match status" value="1"/>
</dbReference>
<dbReference type="RefSeq" id="WP_078237516.1">
    <property type="nucleotide sequence ID" value="NZ_MUYA01000013.1"/>
</dbReference>
<dbReference type="PROSITE" id="PS51194">
    <property type="entry name" value="HELICASE_CTER"/>
    <property type="match status" value="1"/>
</dbReference>
<dbReference type="PANTHER" id="PTHR10799">
    <property type="entry name" value="SNF2/RAD54 HELICASE FAMILY"/>
    <property type="match status" value="1"/>
</dbReference>
<dbReference type="SMART" id="SM00487">
    <property type="entry name" value="DEXDc"/>
    <property type="match status" value="1"/>
</dbReference>
<organism evidence="8 9">
    <name type="scientific">Haemophilus paracuniculus</name>
    <dbReference type="NCBI Taxonomy" id="734"/>
    <lineage>
        <taxon>Bacteria</taxon>
        <taxon>Pseudomonadati</taxon>
        <taxon>Pseudomonadota</taxon>
        <taxon>Gammaproteobacteria</taxon>
        <taxon>Pasteurellales</taxon>
        <taxon>Pasteurellaceae</taxon>
        <taxon>Haemophilus</taxon>
    </lineage>
</organism>
<keyword evidence="4" id="KW-0067">ATP-binding</keyword>
<dbReference type="InterPro" id="IPR001650">
    <property type="entry name" value="Helicase_C-like"/>
</dbReference>
<evidence type="ECO:0000256" key="3">
    <source>
        <dbReference type="ARBA" id="ARBA00022806"/>
    </source>
</evidence>
<accession>A0A1T0AQS0</accession>
<dbReference type="Pfam" id="PF00271">
    <property type="entry name" value="Helicase_C"/>
    <property type="match status" value="1"/>
</dbReference>
<evidence type="ECO:0000256" key="5">
    <source>
        <dbReference type="SAM" id="Coils"/>
    </source>
</evidence>
<dbReference type="SUPFAM" id="SSF52540">
    <property type="entry name" value="P-loop containing nucleoside triphosphate hydrolases"/>
    <property type="match status" value="2"/>
</dbReference>
<keyword evidence="5" id="KW-0175">Coiled coil</keyword>
<proteinExistence type="predicted"/>
<keyword evidence="1" id="KW-0547">Nucleotide-binding</keyword>
<dbReference type="STRING" id="734.B0187_08915"/>
<dbReference type="Gene3D" id="3.40.50.10810">
    <property type="entry name" value="Tandem AAA-ATPase domain"/>
    <property type="match status" value="1"/>
</dbReference>